<evidence type="ECO:0000313" key="13">
    <source>
        <dbReference type="Proteomes" id="UP000015106"/>
    </source>
</evidence>
<dbReference type="Gene3D" id="2.20.25.190">
    <property type="match status" value="1"/>
</dbReference>
<evidence type="ECO:0000313" key="12">
    <source>
        <dbReference type="EnsemblPlants" id="TuG1812G0700001124.01.T01"/>
    </source>
</evidence>
<dbReference type="InterPro" id="IPR007808">
    <property type="entry name" value="Elf1"/>
</dbReference>
<keyword evidence="7 11" id="KW-0862">Zinc</keyword>
<reference evidence="12" key="2">
    <citation type="submission" date="2018-03" db="EMBL/GenBank/DDBJ databases">
        <title>The Triticum urartu genome reveals the dynamic nature of wheat genome evolution.</title>
        <authorList>
            <person name="Ling H."/>
            <person name="Ma B."/>
            <person name="Shi X."/>
            <person name="Liu H."/>
            <person name="Dong L."/>
            <person name="Sun H."/>
            <person name="Cao Y."/>
            <person name="Gao Q."/>
            <person name="Zheng S."/>
            <person name="Li Y."/>
            <person name="Yu Y."/>
            <person name="Du H."/>
            <person name="Qi M."/>
            <person name="Li Y."/>
            <person name="Yu H."/>
            <person name="Cui Y."/>
            <person name="Wang N."/>
            <person name="Chen C."/>
            <person name="Wu H."/>
            <person name="Zhao Y."/>
            <person name="Zhang J."/>
            <person name="Li Y."/>
            <person name="Zhou W."/>
            <person name="Zhang B."/>
            <person name="Hu W."/>
            <person name="Eijk M."/>
            <person name="Tang J."/>
            <person name="Witsenboer H."/>
            <person name="Zhao S."/>
            <person name="Li Z."/>
            <person name="Zhang A."/>
            <person name="Wang D."/>
            <person name="Liang C."/>
        </authorList>
    </citation>
    <scope>NUCLEOTIDE SEQUENCE [LARGE SCALE GENOMIC DNA]</scope>
    <source>
        <strain evidence="12">cv. G1812</strain>
    </source>
</reference>
<evidence type="ECO:0000256" key="2">
    <source>
        <dbReference type="ARBA" id="ARBA00004123"/>
    </source>
</evidence>
<evidence type="ECO:0000256" key="9">
    <source>
        <dbReference type="ARBA" id="ARBA00023163"/>
    </source>
</evidence>
<dbReference type="InterPro" id="IPR038567">
    <property type="entry name" value="T_Elf1_sf"/>
</dbReference>
<dbReference type="Pfam" id="PF05129">
    <property type="entry name" value="Zn_ribbon_Elf1"/>
    <property type="match status" value="1"/>
</dbReference>
<evidence type="ECO:0000256" key="8">
    <source>
        <dbReference type="ARBA" id="ARBA00023015"/>
    </source>
</evidence>
<keyword evidence="13" id="KW-1185">Reference proteome</keyword>
<dbReference type="EnsemblPlants" id="TuG1812G0700001124.01.T01">
    <property type="protein sequence ID" value="TuG1812G0700001124.01.T01"/>
    <property type="gene ID" value="TuG1812G0700001124.01"/>
</dbReference>
<comment type="similarity">
    <text evidence="3 11">Belongs to the ELOF1 family.</text>
</comment>
<keyword evidence="6 11" id="KW-0863">Zinc-finger</keyword>
<dbReference type="SUPFAM" id="SSF57783">
    <property type="entry name" value="Zinc beta-ribbon"/>
    <property type="match status" value="1"/>
</dbReference>
<evidence type="ECO:0000256" key="3">
    <source>
        <dbReference type="ARBA" id="ARBA00009730"/>
    </source>
</evidence>
<keyword evidence="10 11" id="KW-0539">Nucleus</keyword>
<evidence type="ECO:0000256" key="1">
    <source>
        <dbReference type="ARBA" id="ARBA00003357"/>
    </source>
</evidence>
<dbReference type="Proteomes" id="UP000015106">
    <property type="component" value="Chromosome 7"/>
</dbReference>
<reference evidence="12" key="3">
    <citation type="submission" date="2022-06" db="UniProtKB">
        <authorList>
            <consortium name="EnsemblPlants"/>
        </authorList>
    </citation>
    <scope>IDENTIFICATION</scope>
</reference>
<dbReference type="GO" id="GO:0008023">
    <property type="term" value="C:transcription elongation factor complex"/>
    <property type="evidence" value="ECO:0007669"/>
    <property type="project" value="TreeGrafter"/>
</dbReference>
<keyword evidence="5 11" id="KW-0479">Metal-binding</keyword>
<evidence type="ECO:0000256" key="7">
    <source>
        <dbReference type="ARBA" id="ARBA00022833"/>
    </source>
</evidence>
<evidence type="ECO:0000256" key="6">
    <source>
        <dbReference type="ARBA" id="ARBA00022771"/>
    </source>
</evidence>
<protein>
    <recommendedName>
        <fullName evidence="4 11">Transcription elongation factor 1 homolog</fullName>
    </recommendedName>
</protein>
<comment type="subcellular location">
    <subcellularLocation>
        <location evidence="2 11">Nucleus</location>
    </subcellularLocation>
</comment>
<dbReference type="GO" id="GO:0000993">
    <property type="term" value="F:RNA polymerase II complex binding"/>
    <property type="evidence" value="ECO:0007669"/>
    <property type="project" value="TreeGrafter"/>
</dbReference>
<dbReference type="GO" id="GO:0006368">
    <property type="term" value="P:transcription elongation by RNA polymerase II"/>
    <property type="evidence" value="ECO:0007669"/>
    <property type="project" value="TreeGrafter"/>
</dbReference>
<keyword evidence="9 11" id="KW-0804">Transcription</keyword>
<evidence type="ECO:0000256" key="10">
    <source>
        <dbReference type="ARBA" id="ARBA00023242"/>
    </source>
</evidence>
<name>A0A8R7QYP4_TRIUA</name>
<evidence type="ECO:0000256" key="5">
    <source>
        <dbReference type="ARBA" id="ARBA00022723"/>
    </source>
</evidence>
<organism evidence="12 13">
    <name type="scientific">Triticum urartu</name>
    <name type="common">Red wild einkorn</name>
    <name type="synonym">Crithodium urartu</name>
    <dbReference type="NCBI Taxonomy" id="4572"/>
    <lineage>
        <taxon>Eukaryota</taxon>
        <taxon>Viridiplantae</taxon>
        <taxon>Streptophyta</taxon>
        <taxon>Embryophyta</taxon>
        <taxon>Tracheophyta</taxon>
        <taxon>Spermatophyta</taxon>
        <taxon>Magnoliopsida</taxon>
        <taxon>Liliopsida</taxon>
        <taxon>Poales</taxon>
        <taxon>Poaceae</taxon>
        <taxon>BOP clade</taxon>
        <taxon>Pooideae</taxon>
        <taxon>Triticodae</taxon>
        <taxon>Triticeae</taxon>
        <taxon>Triticinae</taxon>
        <taxon>Triticum</taxon>
    </lineage>
</organism>
<reference evidence="13" key="1">
    <citation type="journal article" date="2013" name="Nature">
        <title>Draft genome of the wheat A-genome progenitor Triticum urartu.</title>
        <authorList>
            <person name="Ling H.Q."/>
            <person name="Zhao S."/>
            <person name="Liu D."/>
            <person name="Wang J."/>
            <person name="Sun H."/>
            <person name="Zhang C."/>
            <person name="Fan H."/>
            <person name="Li D."/>
            <person name="Dong L."/>
            <person name="Tao Y."/>
            <person name="Gao C."/>
            <person name="Wu H."/>
            <person name="Li Y."/>
            <person name="Cui Y."/>
            <person name="Guo X."/>
            <person name="Zheng S."/>
            <person name="Wang B."/>
            <person name="Yu K."/>
            <person name="Liang Q."/>
            <person name="Yang W."/>
            <person name="Lou X."/>
            <person name="Chen J."/>
            <person name="Feng M."/>
            <person name="Jian J."/>
            <person name="Zhang X."/>
            <person name="Luo G."/>
            <person name="Jiang Y."/>
            <person name="Liu J."/>
            <person name="Wang Z."/>
            <person name="Sha Y."/>
            <person name="Zhang B."/>
            <person name="Wu H."/>
            <person name="Tang D."/>
            <person name="Shen Q."/>
            <person name="Xue P."/>
            <person name="Zou S."/>
            <person name="Wang X."/>
            <person name="Liu X."/>
            <person name="Wang F."/>
            <person name="Yang Y."/>
            <person name="An X."/>
            <person name="Dong Z."/>
            <person name="Zhang K."/>
            <person name="Zhang X."/>
            <person name="Luo M.C."/>
            <person name="Dvorak J."/>
            <person name="Tong Y."/>
            <person name="Wang J."/>
            <person name="Yang H."/>
            <person name="Li Z."/>
            <person name="Wang D."/>
            <person name="Zhang A."/>
            <person name="Wang J."/>
        </authorList>
    </citation>
    <scope>NUCLEOTIDE SEQUENCE</scope>
    <source>
        <strain evidence="13">cv. G1812</strain>
    </source>
</reference>
<dbReference type="GO" id="GO:0008270">
    <property type="term" value="F:zinc ion binding"/>
    <property type="evidence" value="ECO:0007669"/>
    <property type="project" value="UniProtKB-KW"/>
</dbReference>
<dbReference type="PANTHER" id="PTHR20934">
    <property type="entry name" value="TRANSCRIPTION ELONGATION FACTOR 1 HOMOLOG"/>
    <property type="match status" value="1"/>
</dbReference>
<evidence type="ECO:0000256" key="11">
    <source>
        <dbReference type="RuleBase" id="RU364033"/>
    </source>
</evidence>
<dbReference type="AlphaFoldDB" id="A0A8R7QYP4"/>
<accession>A0A8R7QYP4</accession>
<dbReference type="Gramene" id="TuG1812G0700001124.01.T01">
    <property type="protein sequence ID" value="TuG1812G0700001124.01.T01"/>
    <property type="gene ID" value="TuG1812G0700001124.01"/>
</dbReference>
<proteinExistence type="inferred from homology"/>
<gene>
    <name evidence="12" type="primary">LOC125524301</name>
</gene>
<comment type="function">
    <text evidence="1 11">Transcription elongation factor implicated in the maintenance of proper chromatin structure in actively transcribed regions.</text>
</comment>
<dbReference type="FunFam" id="2.20.25.190:FF:000001">
    <property type="entry name" value="Transcription elongation factor 1 homolog"/>
    <property type="match status" value="1"/>
</dbReference>
<keyword evidence="8 11" id="KW-0805">Transcription regulation</keyword>
<sequence>MGKRKSAAKPPPKKRMDKLDTVFSCPFCNHGSSVECRIDMKNLIGEANCRICQESFSTTVNDTANGSMSASASTLSKMMMVHEHVWLQNEMVITTMTVMRWCYWLPPSAIPVVSLMADQTVSRQFILRLINKR</sequence>
<evidence type="ECO:0000256" key="4">
    <source>
        <dbReference type="ARBA" id="ARBA00014973"/>
    </source>
</evidence>
<dbReference type="PANTHER" id="PTHR20934:SF19">
    <property type="entry name" value="TRANSCRIPTION ELONGATION FACTOR 1 HOMOLOG"/>
    <property type="match status" value="1"/>
</dbReference>